<protein>
    <submittedName>
        <fullName evidence="1">CFA/I fimbrial subunit E</fullName>
    </submittedName>
</protein>
<proteinExistence type="predicted"/>
<evidence type="ECO:0000313" key="1">
    <source>
        <dbReference type="EMBL" id="KAF1014611.1"/>
    </source>
</evidence>
<gene>
    <name evidence="1" type="primary">cfaE</name>
    <name evidence="1" type="ORF">GAK31_02098</name>
</gene>
<organism evidence="1 2">
    <name type="scientific">Stenotrophomonas maltophilia</name>
    <name type="common">Pseudomonas maltophilia</name>
    <name type="synonym">Xanthomonas maltophilia</name>
    <dbReference type="NCBI Taxonomy" id="40324"/>
    <lineage>
        <taxon>Bacteria</taxon>
        <taxon>Pseudomonadati</taxon>
        <taxon>Pseudomonadota</taxon>
        <taxon>Gammaproteobacteria</taxon>
        <taxon>Lysobacterales</taxon>
        <taxon>Lysobacteraceae</taxon>
        <taxon>Stenotrophomonas</taxon>
        <taxon>Stenotrophomonas maltophilia group</taxon>
    </lineage>
</organism>
<dbReference type="EMBL" id="WNDS01000003">
    <property type="protein sequence ID" value="KAF1014611.1"/>
    <property type="molecule type" value="Genomic_DNA"/>
</dbReference>
<dbReference type="Proteomes" id="UP000487117">
    <property type="component" value="Unassembled WGS sequence"/>
</dbReference>
<dbReference type="InterPro" id="IPR010888">
    <property type="entry name" value="CblD"/>
</dbReference>
<dbReference type="Gene3D" id="2.60.40.2520">
    <property type="entry name" value="CFA/I fimbrial subunit E, adhesin domain"/>
    <property type="match status" value="1"/>
</dbReference>
<dbReference type="InterPro" id="IPR043037">
    <property type="entry name" value="CfaE_adhesin"/>
</dbReference>
<comment type="caution">
    <text evidence="1">The sequence shown here is derived from an EMBL/GenBank/DDBJ whole genome shotgun (WGS) entry which is preliminary data.</text>
</comment>
<name>A0A7V8JLC9_STEMA</name>
<sequence length="374" mass="40597">MKLGWVLVLAGLVVGVPEAWGQQPPETHPASSNRDIVMSWNRSAMPREVELIPRRTVLAYEATGTLGYGRAFFTCNSSTNSSEGKCPTEDTGEEATSKLSIVQVLFTETRSSMSVDVAVQGSLLRAHATQRCYSDYWESDPYPLSSSVAADCSFQPATGTGAQLHIPEAKIQRLVAGHWKGKLLLTLRKGNGQELAVQEFNFDFTITDHNAVSIYFPQYESATPLVNLDARFDPIQQTIGGRVVVDMCLYDGLGSQASFLGVTARHTSARAPGPTGFALWHETPGNADSQRLDYKVTLKHSGADVPLANGAETELQGIDSARLRLVLLPGMSQPVFCVPTPMTLDMPLVPVSEKQSGVYWGDLKIELRVPTASP</sequence>
<dbReference type="AlphaFoldDB" id="A0A7V8JLC9"/>
<reference evidence="2" key="1">
    <citation type="journal article" date="2020" name="MBio">
        <title>Horizontal gene transfer to a defensive symbiont with a reduced genome amongst a multipartite beetle microbiome.</title>
        <authorList>
            <person name="Waterworth S.C."/>
            <person name="Florez L.V."/>
            <person name="Rees E.R."/>
            <person name="Hertweck C."/>
            <person name="Kaltenpoth M."/>
            <person name="Kwan J.C."/>
        </authorList>
    </citation>
    <scope>NUCLEOTIDE SEQUENCE [LARGE SCALE GENOMIC DNA]</scope>
</reference>
<dbReference type="Gene3D" id="2.60.40.2040">
    <property type="entry name" value="CFA/I fimbrial subunit E, pilin domain"/>
    <property type="match status" value="1"/>
</dbReference>
<accession>A0A7V8JLC9</accession>
<evidence type="ECO:0000313" key="2">
    <source>
        <dbReference type="Proteomes" id="UP000487117"/>
    </source>
</evidence>
<dbReference type="Pfam" id="PF07434">
    <property type="entry name" value="CblD"/>
    <property type="match status" value="1"/>
</dbReference>